<organism evidence="1 2">
    <name type="scientific">Bacteroides pyogenes</name>
    <dbReference type="NCBI Taxonomy" id="310300"/>
    <lineage>
        <taxon>Bacteria</taxon>
        <taxon>Pseudomonadati</taxon>
        <taxon>Bacteroidota</taxon>
        <taxon>Bacteroidia</taxon>
        <taxon>Bacteroidales</taxon>
        <taxon>Bacteroidaceae</taxon>
        <taxon>Bacteroides</taxon>
    </lineage>
</organism>
<sequence length="92" mass="10797">MKKYIFYIQILILFIVYSCNNYDMSNDSVGYLKRLSPGSTFSFIPLVDGNKIDSLYILQPYSYEDLKKRSFDIPQKIKTGLKRKHLLTISVF</sequence>
<gene>
    <name evidence="1" type="ORF">FNJ60_12495</name>
</gene>
<keyword evidence="2" id="KW-1185">Reference proteome</keyword>
<comment type="caution">
    <text evidence="1">The sequence shown here is derived from an EMBL/GenBank/DDBJ whole genome shotgun (WGS) entry which is preliminary data.</text>
</comment>
<evidence type="ECO:0000313" key="1">
    <source>
        <dbReference type="EMBL" id="TYK32345.1"/>
    </source>
</evidence>
<proteinExistence type="predicted"/>
<dbReference type="AlphaFoldDB" id="A0A5D3EAZ3"/>
<evidence type="ECO:0000313" key="2">
    <source>
        <dbReference type="Proteomes" id="UP000324383"/>
    </source>
</evidence>
<dbReference type="PROSITE" id="PS51257">
    <property type="entry name" value="PROKAR_LIPOPROTEIN"/>
    <property type="match status" value="1"/>
</dbReference>
<name>A0A5D3EAZ3_9BACE</name>
<protein>
    <submittedName>
        <fullName evidence="1">Uncharacterized protein</fullName>
    </submittedName>
</protein>
<dbReference type="EMBL" id="VKLW01000032">
    <property type="protein sequence ID" value="TYK32345.1"/>
    <property type="molecule type" value="Genomic_DNA"/>
</dbReference>
<reference evidence="1 2" key="1">
    <citation type="submission" date="2019-07" db="EMBL/GenBank/DDBJ databases">
        <title>Draft Genome Sequences of Bacteroides pyogenes Strains Isolated from the Uterus Holstein Dairy Cows with Metritis.</title>
        <authorList>
            <person name="Cunha F."/>
            <person name="Galvao K.N."/>
            <person name="Jeon S.J."/>
            <person name="Jeong K.C."/>
        </authorList>
    </citation>
    <scope>NUCLEOTIDE SEQUENCE [LARGE SCALE GENOMIC DNA]</scope>
    <source>
        <strain evidence="1 2">KG-31</strain>
    </source>
</reference>
<accession>A0A5D3EAZ3</accession>
<dbReference type="Proteomes" id="UP000324383">
    <property type="component" value="Unassembled WGS sequence"/>
</dbReference>
<dbReference type="RefSeq" id="WP_148730813.1">
    <property type="nucleotide sequence ID" value="NZ_JAXFGO010000035.1"/>
</dbReference>